<feature type="region of interest" description="Disordered" evidence="1">
    <location>
        <begin position="1"/>
        <end position="56"/>
    </location>
</feature>
<sequence>MLPKLFGEEDTEKEKDESVDGDRSMEGSVSSITMDDDLTPLERARRRKSMLIGPRP</sequence>
<proteinExistence type="predicted"/>
<evidence type="ECO:0000256" key="1">
    <source>
        <dbReference type="SAM" id="MobiDB-lite"/>
    </source>
</evidence>
<organism evidence="2 3">
    <name type="scientific">Pholiota conissans</name>
    <dbReference type="NCBI Taxonomy" id="109636"/>
    <lineage>
        <taxon>Eukaryota</taxon>
        <taxon>Fungi</taxon>
        <taxon>Dikarya</taxon>
        <taxon>Basidiomycota</taxon>
        <taxon>Agaricomycotina</taxon>
        <taxon>Agaricomycetes</taxon>
        <taxon>Agaricomycetidae</taxon>
        <taxon>Agaricales</taxon>
        <taxon>Agaricineae</taxon>
        <taxon>Strophariaceae</taxon>
        <taxon>Pholiota</taxon>
    </lineage>
</organism>
<reference evidence="2" key="1">
    <citation type="submission" date="2020-11" db="EMBL/GenBank/DDBJ databases">
        <authorList>
            <consortium name="DOE Joint Genome Institute"/>
            <person name="Ahrendt S."/>
            <person name="Riley R."/>
            <person name="Andreopoulos W."/>
            <person name="Labutti K."/>
            <person name="Pangilinan J."/>
            <person name="Ruiz-Duenas F.J."/>
            <person name="Barrasa J.M."/>
            <person name="Sanchez-Garcia M."/>
            <person name="Camarero S."/>
            <person name="Miyauchi S."/>
            <person name="Serrano A."/>
            <person name="Linde D."/>
            <person name="Babiker R."/>
            <person name="Drula E."/>
            <person name="Ayuso-Fernandez I."/>
            <person name="Pacheco R."/>
            <person name="Padilla G."/>
            <person name="Ferreira P."/>
            <person name="Barriuso J."/>
            <person name="Kellner H."/>
            <person name="Castanera R."/>
            <person name="Alfaro M."/>
            <person name="Ramirez L."/>
            <person name="Pisabarro A.G."/>
            <person name="Kuo A."/>
            <person name="Tritt A."/>
            <person name="Lipzen A."/>
            <person name="He G."/>
            <person name="Yan M."/>
            <person name="Ng V."/>
            <person name="Cullen D."/>
            <person name="Martin F."/>
            <person name="Rosso M.-N."/>
            <person name="Henrissat B."/>
            <person name="Hibbett D."/>
            <person name="Martinez A.T."/>
            <person name="Grigoriev I.V."/>
        </authorList>
    </citation>
    <scope>NUCLEOTIDE SEQUENCE</scope>
    <source>
        <strain evidence="2">CIRM-BRFM 674</strain>
    </source>
</reference>
<dbReference type="Proteomes" id="UP000807469">
    <property type="component" value="Unassembled WGS sequence"/>
</dbReference>
<dbReference type="OrthoDB" id="2384350at2759"/>
<gene>
    <name evidence="2" type="ORF">BDN70DRAFT_794772</name>
</gene>
<dbReference type="EMBL" id="MU155132">
    <property type="protein sequence ID" value="KAF9485951.1"/>
    <property type="molecule type" value="Genomic_DNA"/>
</dbReference>
<dbReference type="AlphaFoldDB" id="A0A9P5ZEH0"/>
<evidence type="ECO:0000313" key="3">
    <source>
        <dbReference type="Proteomes" id="UP000807469"/>
    </source>
</evidence>
<keyword evidence="3" id="KW-1185">Reference proteome</keyword>
<accession>A0A9P5ZEH0</accession>
<feature type="compositionally biased region" description="Basic and acidic residues" evidence="1">
    <location>
        <begin position="12"/>
        <end position="25"/>
    </location>
</feature>
<protein>
    <submittedName>
        <fullName evidence="2">Uncharacterized protein</fullName>
    </submittedName>
</protein>
<evidence type="ECO:0000313" key="2">
    <source>
        <dbReference type="EMBL" id="KAF9485951.1"/>
    </source>
</evidence>
<comment type="caution">
    <text evidence="2">The sequence shown here is derived from an EMBL/GenBank/DDBJ whole genome shotgun (WGS) entry which is preliminary data.</text>
</comment>
<name>A0A9P5ZEH0_9AGAR</name>